<evidence type="ECO:0000313" key="5">
    <source>
        <dbReference type="Proteomes" id="UP000639274"/>
    </source>
</evidence>
<feature type="domain" description="N-acetyltransferase" evidence="3">
    <location>
        <begin position="12"/>
        <end position="153"/>
    </location>
</feature>
<keyword evidence="5" id="KW-1185">Reference proteome</keyword>
<keyword evidence="1" id="KW-0808">Transferase</keyword>
<protein>
    <submittedName>
        <fullName evidence="4">GNAT family N-acetyltransferase</fullName>
    </submittedName>
</protein>
<dbReference type="GO" id="GO:0016747">
    <property type="term" value="F:acyltransferase activity, transferring groups other than amino-acyl groups"/>
    <property type="evidence" value="ECO:0007669"/>
    <property type="project" value="InterPro"/>
</dbReference>
<reference evidence="4 5" key="1">
    <citation type="submission" date="2021-03" db="EMBL/GenBank/DDBJ databases">
        <title>Lysobacter sp. nov. isolated from soil of gangwondo yeongwol, south Korea.</title>
        <authorList>
            <person name="Kim K.R."/>
            <person name="Kim K.H."/>
            <person name="Jeon C.O."/>
        </authorList>
    </citation>
    <scope>NUCLEOTIDE SEQUENCE [LARGE SCALE GENOMIC DNA]</scope>
    <source>
        <strain evidence="4 5">R19</strain>
    </source>
</reference>
<evidence type="ECO:0000256" key="2">
    <source>
        <dbReference type="ARBA" id="ARBA00023315"/>
    </source>
</evidence>
<dbReference type="Gene3D" id="3.40.630.30">
    <property type="match status" value="1"/>
</dbReference>
<dbReference type="CDD" id="cd04301">
    <property type="entry name" value="NAT_SF"/>
    <property type="match status" value="1"/>
</dbReference>
<dbReference type="EMBL" id="CP071518">
    <property type="protein sequence ID" value="QSX79630.1"/>
    <property type="molecule type" value="Genomic_DNA"/>
</dbReference>
<sequence>MAQLAGSPETPLRIRPAQLGDASDVGALLGELGYPCTREEAAERISRVLHDPRTSLLLGEIDGKVCGLVAMDSRYSITRGADLARITALVVSPDCARRGIGRQLLREIESVARKAHAVRLEVTSNLRREGAHAFYLDCGYIEGSRHFIKLLGD</sequence>
<dbReference type="InterPro" id="IPR050832">
    <property type="entry name" value="Bact_Acetyltransf"/>
</dbReference>
<dbReference type="PANTHER" id="PTHR43877:SF2">
    <property type="entry name" value="AMINOALKYLPHOSPHONATE N-ACETYLTRANSFERASE-RELATED"/>
    <property type="match status" value="1"/>
</dbReference>
<dbReference type="RefSeq" id="WP_200610175.1">
    <property type="nucleotide sequence ID" value="NZ_CP071518.1"/>
</dbReference>
<dbReference type="PROSITE" id="PS51186">
    <property type="entry name" value="GNAT"/>
    <property type="match status" value="1"/>
</dbReference>
<dbReference type="SUPFAM" id="SSF55729">
    <property type="entry name" value="Acyl-CoA N-acyltransferases (Nat)"/>
    <property type="match status" value="1"/>
</dbReference>
<dbReference type="InterPro" id="IPR016181">
    <property type="entry name" value="Acyl_CoA_acyltransferase"/>
</dbReference>
<dbReference type="AlphaFoldDB" id="A0A975AU15"/>
<proteinExistence type="predicted"/>
<evidence type="ECO:0000256" key="1">
    <source>
        <dbReference type="ARBA" id="ARBA00022679"/>
    </source>
</evidence>
<gene>
    <name evidence="4" type="ORF">I8J32_007245</name>
</gene>
<evidence type="ECO:0000313" key="4">
    <source>
        <dbReference type="EMBL" id="QSX79630.1"/>
    </source>
</evidence>
<evidence type="ECO:0000259" key="3">
    <source>
        <dbReference type="PROSITE" id="PS51186"/>
    </source>
</evidence>
<dbReference type="KEGG" id="lsf:I8J32_007245"/>
<accession>A0A975AU15</accession>
<organism evidence="4 5">
    <name type="scientific">Agrilutibacter solisilvae</name>
    <dbReference type="NCBI Taxonomy" id="2763317"/>
    <lineage>
        <taxon>Bacteria</taxon>
        <taxon>Pseudomonadati</taxon>
        <taxon>Pseudomonadota</taxon>
        <taxon>Gammaproteobacteria</taxon>
        <taxon>Lysobacterales</taxon>
        <taxon>Lysobacteraceae</taxon>
        <taxon>Agrilutibacter</taxon>
    </lineage>
</organism>
<dbReference type="PANTHER" id="PTHR43877">
    <property type="entry name" value="AMINOALKYLPHOSPHONATE N-ACETYLTRANSFERASE-RELATED-RELATED"/>
    <property type="match status" value="1"/>
</dbReference>
<dbReference type="Pfam" id="PF00583">
    <property type="entry name" value="Acetyltransf_1"/>
    <property type="match status" value="1"/>
</dbReference>
<keyword evidence="2" id="KW-0012">Acyltransferase</keyword>
<dbReference type="Proteomes" id="UP000639274">
    <property type="component" value="Chromosome"/>
</dbReference>
<name>A0A975AU15_9GAMM</name>
<dbReference type="InterPro" id="IPR000182">
    <property type="entry name" value="GNAT_dom"/>
</dbReference>